<name>A0A4Y9XZ50_9APHY</name>
<evidence type="ECO:0000256" key="1">
    <source>
        <dbReference type="SAM" id="MobiDB-lite"/>
    </source>
</evidence>
<dbReference type="Proteomes" id="UP000298390">
    <property type="component" value="Unassembled WGS sequence"/>
</dbReference>
<gene>
    <name evidence="2" type="ORF">EVJ58_g8257</name>
</gene>
<accession>A0A4Y9XZ50</accession>
<feature type="compositionally biased region" description="Basic and acidic residues" evidence="1">
    <location>
        <begin position="166"/>
        <end position="186"/>
    </location>
</feature>
<dbReference type="Gene3D" id="1.10.8.10">
    <property type="entry name" value="DNA helicase RuvA subunit, C-terminal domain"/>
    <property type="match status" value="1"/>
</dbReference>
<proteinExistence type="predicted"/>
<dbReference type="AlphaFoldDB" id="A0A4Y9XZ50"/>
<sequence length="215" mass="23253">MGEVLNVVVAVAVIVFIVRWVTSGTSCHPSPRSRAQPRSAARYAGKDAASGPSPSAVLGFRPKNVTIEMIERLNDGGTDSDNIRYDLLRTGNVQTSINTILERGFLPAPPPAYYTLYPRALDSTDTAARPRPRRPPRPQASPNPRTSSSATTSKTASRVSSGVEARTPEEAAGRADWEENAEKREASLRERKAQMILAARQRLLAQQAKEAGSST</sequence>
<comment type="caution">
    <text evidence="2">The sequence shown here is derived from an EMBL/GenBank/DDBJ whole genome shotgun (WGS) entry which is preliminary data.</text>
</comment>
<feature type="compositionally biased region" description="Low complexity" evidence="1">
    <location>
        <begin position="29"/>
        <end position="42"/>
    </location>
</feature>
<protein>
    <recommendedName>
        <fullName evidence="4">CUE domain-containing protein</fullName>
    </recommendedName>
</protein>
<organism evidence="2 3">
    <name type="scientific">Rhodofomes roseus</name>
    <dbReference type="NCBI Taxonomy" id="34475"/>
    <lineage>
        <taxon>Eukaryota</taxon>
        <taxon>Fungi</taxon>
        <taxon>Dikarya</taxon>
        <taxon>Basidiomycota</taxon>
        <taxon>Agaricomycotina</taxon>
        <taxon>Agaricomycetes</taxon>
        <taxon>Polyporales</taxon>
        <taxon>Rhodofomes</taxon>
    </lineage>
</organism>
<evidence type="ECO:0008006" key="4">
    <source>
        <dbReference type="Google" id="ProtNLM"/>
    </source>
</evidence>
<feature type="region of interest" description="Disordered" evidence="1">
    <location>
        <begin position="25"/>
        <end position="57"/>
    </location>
</feature>
<reference evidence="2 3" key="1">
    <citation type="submission" date="2019-01" db="EMBL/GenBank/DDBJ databases">
        <title>Genome sequencing of the rare red list fungi Fomitopsis rosea.</title>
        <authorList>
            <person name="Buettner E."/>
            <person name="Kellner H."/>
        </authorList>
    </citation>
    <scope>NUCLEOTIDE SEQUENCE [LARGE SCALE GENOMIC DNA]</scope>
    <source>
        <strain evidence="2 3">DSM 105464</strain>
    </source>
</reference>
<evidence type="ECO:0000313" key="3">
    <source>
        <dbReference type="Proteomes" id="UP000298390"/>
    </source>
</evidence>
<dbReference type="EMBL" id="SEKV01000592">
    <property type="protein sequence ID" value="TFY55426.1"/>
    <property type="molecule type" value="Genomic_DNA"/>
</dbReference>
<feature type="region of interest" description="Disordered" evidence="1">
    <location>
        <begin position="124"/>
        <end position="186"/>
    </location>
</feature>
<feature type="compositionally biased region" description="Low complexity" evidence="1">
    <location>
        <begin position="145"/>
        <end position="161"/>
    </location>
</feature>
<evidence type="ECO:0000313" key="2">
    <source>
        <dbReference type="EMBL" id="TFY55426.1"/>
    </source>
</evidence>
<dbReference type="STRING" id="34475.A0A4Y9XZ50"/>